<evidence type="ECO:0000313" key="3">
    <source>
        <dbReference type="Proteomes" id="UP000762676"/>
    </source>
</evidence>
<proteinExistence type="predicted"/>
<evidence type="ECO:0000313" key="2">
    <source>
        <dbReference type="EMBL" id="GFR67174.1"/>
    </source>
</evidence>
<keyword evidence="3" id="KW-1185">Reference proteome</keyword>
<name>A0AAV4F2E3_9GAST</name>
<keyword evidence="1" id="KW-0812">Transmembrane</keyword>
<dbReference type="Proteomes" id="UP000762676">
    <property type="component" value="Unassembled WGS sequence"/>
</dbReference>
<feature type="transmembrane region" description="Helical" evidence="1">
    <location>
        <begin position="12"/>
        <end position="32"/>
    </location>
</feature>
<reference evidence="2 3" key="1">
    <citation type="journal article" date="2021" name="Elife">
        <title>Chloroplast acquisition without the gene transfer in kleptoplastic sea slugs, Plakobranchus ocellatus.</title>
        <authorList>
            <person name="Maeda T."/>
            <person name="Takahashi S."/>
            <person name="Yoshida T."/>
            <person name="Shimamura S."/>
            <person name="Takaki Y."/>
            <person name="Nagai Y."/>
            <person name="Toyoda A."/>
            <person name="Suzuki Y."/>
            <person name="Arimoto A."/>
            <person name="Ishii H."/>
            <person name="Satoh N."/>
            <person name="Nishiyama T."/>
            <person name="Hasebe M."/>
            <person name="Maruyama T."/>
            <person name="Minagawa J."/>
            <person name="Obokata J."/>
            <person name="Shigenobu S."/>
        </authorList>
    </citation>
    <scope>NUCLEOTIDE SEQUENCE [LARGE SCALE GENOMIC DNA]</scope>
</reference>
<evidence type="ECO:0000256" key="1">
    <source>
        <dbReference type="SAM" id="Phobius"/>
    </source>
</evidence>
<gene>
    <name evidence="2" type="ORF">ElyMa_001990900</name>
</gene>
<keyword evidence="1" id="KW-1133">Transmembrane helix</keyword>
<dbReference type="EMBL" id="BMAT01004050">
    <property type="protein sequence ID" value="GFR67174.1"/>
    <property type="molecule type" value="Genomic_DNA"/>
</dbReference>
<protein>
    <submittedName>
        <fullName evidence="2">Uncharacterized protein</fullName>
    </submittedName>
</protein>
<sequence length="86" mass="9049">MTTTTTTTSTTIIIIITTTTTIIIIIIIIIIISSSSSSSPSPSSQTSPHLHLPHIEQPGTACDICWIRPGRGAGIVHPASQCLGRQ</sequence>
<dbReference type="AlphaFoldDB" id="A0AAV4F2E3"/>
<organism evidence="2 3">
    <name type="scientific">Elysia marginata</name>
    <dbReference type="NCBI Taxonomy" id="1093978"/>
    <lineage>
        <taxon>Eukaryota</taxon>
        <taxon>Metazoa</taxon>
        <taxon>Spiralia</taxon>
        <taxon>Lophotrochozoa</taxon>
        <taxon>Mollusca</taxon>
        <taxon>Gastropoda</taxon>
        <taxon>Heterobranchia</taxon>
        <taxon>Euthyneura</taxon>
        <taxon>Panpulmonata</taxon>
        <taxon>Sacoglossa</taxon>
        <taxon>Placobranchoidea</taxon>
        <taxon>Plakobranchidae</taxon>
        <taxon>Elysia</taxon>
    </lineage>
</organism>
<comment type="caution">
    <text evidence="2">The sequence shown here is derived from an EMBL/GenBank/DDBJ whole genome shotgun (WGS) entry which is preliminary data.</text>
</comment>
<keyword evidence="1" id="KW-0472">Membrane</keyword>
<accession>A0AAV4F2E3</accession>